<dbReference type="GeneID" id="94433043"/>
<dbReference type="RefSeq" id="XP_067918192.1">
    <property type="nucleotide sequence ID" value="XM_068069832.1"/>
</dbReference>
<proteinExistence type="predicted"/>
<sequence>MSRQCNRRSLVKRATARERNLVEQPVGWITGCTPQLGRRVLPIYRRLLRARLP</sequence>
<gene>
    <name evidence="1" type="ORF">CSUI_009721</name>
</gene>
<dbReference type="EMBL" id="MIGC01005912">
    <property type="protein sequence ID" value="PHJ16463.1"/>
    <property type="molecule type" value="Genomic_DNA"/>
</dbReference>
<organism evidence="1 2">
    <name type="scientific">Cystoisospora suis</name>
    <dbReference type="NCBI Taxonomy" id="483139"/>
    <lineage>
        <taxon>Eukaryota</taxon>
        <taxon>Sar</taxon>
        <taxon>Alveolata</taxon>
        <taxon>Apicomplexa</taxon>
        <taxon>Conoidasida</taxon>
        <taxon>Coccidia</taxon>
        <taxon>Eucoccidiorida</taxon>
        <taxon>Eimeriorina</taxon>
        <taxon>Sarcocystidae</taxon>
        <taxon>Cystoisospora</taxon>
    </lineage>
</organism>
<dbReference type="AlphaFoldDB" id="A0A2C6KJ91"/>
<comment type="caution">
    <text evidence="1">The sequence shown here is derived from an EMBL/GenBank/DDBJ whole genome shotgun (WGS) entry which is preliminary data.</text>
</comment>
<evidence type="ECO:0000313" key="1">
    <source>
        <dbReference type="EMBL" id="PHJ16463.1"/>
    </source>
</evidence>
<name>A0A2C6KJ91_9APIC</name>
<accession>A0A2C6KJ91</accession>
<evidence type="ECO:0000313" key="2">
    <source>
        <dbReference type="Proteomes" id="UP000221165"/>
    </source>
</evidence>
<reference evidence="1 2" key="1">
    <citation type="journal article" date="2017" name="Int. J. Parasitol.">
        <title>The genome of the protozoan parasite Cystoisospora suis and a reverse vaccinology approach to identify vaccine candidates.</title>
        <authorList>
            <person name="Palmieri N."/>
            <person name="Shrestha A."/>
            <person name="Ruttkowski B."/>
            <person name="Beck T."/>
            <person name="Vogl C."/>
            <person name="Tomley F."/>
            <person name="Blake D.P."/>
            <person name="Joachim A."/>
        </authorList>
    </citation>
    <scope>NUCLEOTIDE SEQUENCE [LARGE SCALE GENOMIC DNA]</scope>
    <source>
        <strain evidence="1 2">Wien I</strain>
    </source>
</reference>
<protein>
    <submittedName>
        <fullName evidence="1">Uncharacterized protein</fullName>
    </submittedName>
</protein>
<keyword evidence="2" id="KW-1185">Reference proteome</keyword>
<dbReference type="Proteomes" id="UP000221165">
    <property type="component" value="Unassembled WGS sequence"/>
</dbReference>
<dbReference type="VEuPathDB" id="ToxoDB:CSUI_009721"/>